<dbReference type="EMBL" id="NHYD01002645">
    <property type="protein sequence ID" value="PPQ85732.1"/>
    <property type="molecule type" value="Genomic_DNA"/>
</dbReference>
<sequence>MVDCGLHVADGYVALHLKQKFKHFCKHWGKDLFEDAKATVQEKFIEQYKQLHAGSGSSLSTKVKKAPNAMKHQNSDDMVELEEEVEGDIVEALEVLKCLLHHGLVFCHMVFTSDVEKEFDNLEDYFEAGKTHFDMVNDHETFLWDQLVEDEDEDDSAEDGTDKLVIYFDFD</sequence>
<organism evidence="1 2">
    <name type="scientific">Psilocybe cyanescens</name>
    <dbReference type="NCBI Taxonomy" id="93625"/>
    <lineage>
        <taxon>Eukaryota</taxon>
        <taxon>Fungi</taxon>
        <taxon>Dikarya</taxon>
        <taxon>Basidiomycota</taxon>
        <taxon>Agaricomycotina</taxon>
        <taxon>Agaricomycetes</taxon>
        <taxon>Agaricomycetidae</taxon>
        <taxon>Agaricales</taxon>
        <taxon>Agaricineae</taxon>
        <taxon>Strophariaceae</taxon>
        <taxon>Psilocybe</taxon>
    </lineage>
</organism>
<dbReference type="InParanoid" id="A0A409X4R9"/>
<evidence type="ECO:0000313" key="1">
    <source>
        <dbReference type="EMBL" id="PPQ85732.1"/>
    </source>
</evidence>
<evidence type="ECO:0000313" key="2">
    <source>
        <dbReference type="Proteomes" id="UP000283269"/>
    </source>
</evidence>
<dbReference type="OrthoDB" id="10628195at2759"/>
<dbReference type="AlphaFoldDB" id="A0A409X4R9"/>
<reference evidence="1 2" key="1">
    <citation type="journal article" date="2018" name="Evol. Lett.">
        <title>Horizontal gene cluster transfer increased hallucinogenic mushroom diversity.</title>
        <authorList>
            <person name="Reynolds H.T."/>
            <person name="Vijayakumar V."/>
            <person name="Gluck-Thaler E."/>
            <person name="Korotkin H.B."/>
            <person name="Matheny P.B."/>
            <person name="Slot J.C."/>
        </authorList>
    </citation>
    <scope>NUCLEOTIDE SEQUENCE [LARGE SCALE GENOMIC DNA]</scope>
    <source>
        <strain evidence="1 2">2631</strain>
    </source>
</reference>
<comment type="caution">
    <text evidence="1">The sequence shown here is derived from an EMBL/GenBank/DDBJ whole genome shotgun (WGS) entry which is preliminary data.</text>
</comment>
<accession>A0A409X4R9</accession>
<gene>
    <name evidence="1" type="ORF">CVT25_003110</name>
</gene>
<proteinExistence type="predicted"/>
<name>A0A409X4R9_PSICY</name>
<keyword evidence="2" id="KW-1185">Reference proteome</keyword>
<dbReference type="Proteomes" id="UP000283269">
    <property type="component" value="Unassembled WGS sequence"/>
</dbReference>
<protein>
    <submittedName>
        <fullName evidence="1">Uncharacterized protein</fullName>
    </submittedName>
</protein>